<feature type="region of interest" description="Disordered" evidence="1">
    <location>
        <begin position="1"/>
        <end position="29"/>
    </location>
</feature>
<dbReference type="EMBL" id="JACCKD010000003">
    <property type="protein sequence ID" value="MBA0125705.1"/>
    <property type="molecule type" value="Genomic_DNA"/>
</dbReference>
<feature type="compositionally biased region" description="Acidic residues" evidence="1">
    <location>
        <begin position="122"/>
        <end position="139"/>
    </location>
</feature>
<feature type="compositionally biased region" description="Basic and acidic residues" evidence="1">
    <location>
        <begin position="96"/>
        <end position="121"/>
    </location>
</feature>
<gene>
    <name evidence="3" type="ORF">H0B56_09155</name>
</gene>
<reference evidence="3 4" key="1">
    <citation type="submission" date="2020-07" db="EMBL/GenBank/DDBJ databases">
        <title>Genome of Haloechinothrix sp.</title>
        <authorList>
            <person name="Tang S.-K."/>
            <person name="Yang L."/>
            <person name="Zhu W.-Y."/>
        </authorList>
    </citation>
    <scope>NUCLEOTIDE SEQUENCE [LARGE SCALE GENOMIC DNA]</scope>
    <source>
        <strain evidence="3 4">YIM 98757</strain>
    </source>
</reference>
<dbReference type="Pfam" id="PF01551">
    <property type="entry name" value="Peptidase_M23"/>
    <property type="match status" value="1"/>
</dbReference>
<name>A0A838A8J1_9PSEU</name>
<dbReference type="Proteomes" id="UP000582974">
    <property type="component" value="Unassembled WGS sequence"/>
</dbReference>
<dbReference type="Gene3D" id="2.70.70.10">
    <property type="entry name" value="Glucose Permease (Domain IIA)"/>
    <property type="match status" value="1"/>
</dbReference>
<organism evidence="3 4">
    <name type="scientific">Haloechinothrix aidingensis</name>
    <dbReference type="NCBI Taxonomy" id="2752311"/>
    <lineage>
        <taxon>Bacteria</taxon>
        <taxon>Bacillati</taxon>
        <taxon>Actinomycetota</taxon>
        <taxon>Actinomycetes</taxon>
        <taxon>Pseudonocardiales</taxon>
        <taxon>Pseudonocardiaceae</taxon>
        <taxon>Haloechinothrix</taxon>
    </lineage>
</organism>
<protein>
    <submittedName>
        <fullName evidence="3">M23 family metallopeptidase</fullName>
    </submittedName>
</protein>
<evidence type="ECO:0000259" key="2">
    <source>
        <dbReference type="Pfam" id="PF01551"/>
    </source>
</evidence>
<proteinExistence type="predicted"/>
<dbReference type="SUPFAM" id="SSF51261">
    <property type="entry name" value="Duplicated hybrid motif"/>
    <property type="match status" value="1"/>
</dbReference>
<dbReference type="InterPro" id="IPR016047">
    <property type="entry name" value="M23ase_b-sheet_dom"/>
</dbReference>
<feature type="domain" description="M23ase beta-sheet core" evidence="2">
    <location>
        <begin position="165"/>
        <end position="260"/>
    </location>
</feature>
<dbReference type="GO" id="GO:0004222">
    <property type="term" value="F:metalloendopeptidase activity"/>
    <property type="evidence" value="ECO:0007669"/>
    <property type="project" value="TreeGrafter"/>
</dbReference>
<dbReference type="CDD" id="cd12797">
    <property type="entry name" value="M23_peptidase"/>
    <property type="match status" value="1"/>
</dbReference>
<evidence type="ECO:0000256" key="1">
    <source>
        <dbReference type="SAM" id="MobiDB-lite"/>
    </source>
</evidence>
<dbReference type="AlphaFoldDB" id="A0A838A8J1"/>
<feature type="region of interest" description="Disordered" evidence="1">
    <location>
        <begin position="96"/>
        <end position="152"/>
    </location>
</feature>
<comment type="caution">
    <text evidence="3">The sequence shown here is derived from an EMBL/GenBank/DDBJ whole genome shotgun (WGS) entry which is preliminary data.</text>
</comment>
<evidence type="ECO:0000313" key="4">
    <source>
        <dbReference type="Proteomes" id="UP000582974"/>
    </source>
</evidence>
<dbReference type="PANTHER" id="PTHR21666">
    <property type="entry name" value="PEPTIDASE-RELATED"/>
    <property type="match status" value="1"/>
</dbReference>
<sequence>MPDGHRRPPAVGSAPRRAPIVGGTSHRRTAGPRREVLLACVAVALLVPLSLPAAGGAQPQEEVELAAYSPAGDAVPEVLEQDGTSTDARAEVRKLLDAQETRREREKEEAERAAEEKREAERAEEEAEQAEAAEEEAEQAESGPSYVRPAEGRFTSGFGARWGSHHSGIDIANSIGTPIVSVTGGTVIEAGPASGFGLWVKVRHDDGTVTVYGHMDRILVGAGQRVGAGEQIATIGNRGQSTGPHLHFEVWQGGQTPIDPVGWLAERGVSVR</sequence>
<dbReference type="InterPro" id="IPR011055">
    <property type="entry name" value="Dup_hybrid_motif"/>
</dbReference>
<accession>A0A838A8J1</accession>
<keyword evidence="4" id="KW-1185">Reference proteome</keyword>
<dbReference type="PANTHER" id="PTHR21666:SF270">
    <property type="entry name" value="MUREIN HYDROLASE ACTIVATOR ENVC"/>
    <property type="match status" value="1"/>
</dbReference>
<evidence type="ECO:0000313" key="3">
    <source>
        <dbReference type="EMBL" id="MBA0125705.1"/>
    </source>
</evidence>
<dbReference type="InterPro" id="IPR050570">
    <property type="entry name" value="Cell_wall_metabolism_enzyme"/>
</dbReference>